<dbReference type="InterPro" id="IPR000433">
    <property type="entry name" value="Znf_ZZ"/>
</dbReference>
<proteinExistence type="predicted"/>
<keyword evidence="9" id="KW-0808">Transferase</keyword>
<keyword evidence="9" id="KW-0418">Kinase</keyword>
<dbReference type="SUPFAM" id="SSF57850">
    <property type="entry name" value="RING/U-box"/>
    <property type="match status" value="1"/>
</dbReference>
<dbReference type="InterPro" id="IPR000719">
    <property type="entry name" value="Prot_kinase_dom"/>
</dbReference>
<dbReference type="PANTHER" id="PTHR27001:SF931">
    <property type="entry name" value="OS11G0664100 PROTEIN"/>
    <property type="match status" value="1"/>
</dbReference>
<dbReference type="PROSITE" id="PS50011">
    <property type="entry name" value="PROTEIN_KINASE_DOM"/>
    <property type="match status" value="1"/>
</dbReference>
<reference evidence="9 10" key="1">
    <citation type="journal article" date="2018" name="Sci. Rep.">
        <title>Genomic signatures of local adaptation to the degree of environmental predictability in rotifers.</title>
        <authorList>
            <person name="Franch-Gras L."/>
            <person name="Hahn C."/>
            <person name="Garcia-Roger E.M."/>
            <person name="Carmona M.J."/>
            <person name="Serra M."/>
            <person name="Gomez A."/>
        </authorList>
    </citation>
    <scope>NUCLEOTIDE SEQUENCE [LARGE SCALE GENOMIC DNA]</scope>
    <source>
        <strain evidence="9">HYR1</strain>
    </source>
</reference>
<keyword evidence="1" id="KW-0479">Metal-binding</keyword>
<comment type="caution">
    <text evidence="9">The sequence shown here is derived from an EMBL/GenBank/DDBJ whole genome shotgun (WGS) entry which is preliminary data.</text>
</comment>
<dbReference type="SUPFAM" id="SSF56112">
    <property type="entry name" value="Protein kinase-like (PK-like)"/>
    <property type="match status" value="1"/>
</dbReference>
<name>A0A3M7QPD3_BRAPC</name>
<evidence type="ECO:0000256" key="5">
    <source>
        <dbReference type="ARBA" id="ARBA00022840"/>
    </source>
</evidence>
<sequence length="510" mass="59058">MLHTIKRRFSKVVRLIDQGSQIIVKRKHYGIDCDSCGIKDIEGDRFCCTICQSHNLCSECFCSNKINKKHEINHPCILITHPENSPTSHSLQTVIKENSNKDFNICCDLCDDEIKGVYIKCNGCYCTFMCLKCSKTHDKDHAQILYKTVRLEKFQFEDIKLQNMLDNGNFGFVYDSILKPYKYHVACKLMNRKIYNRLSFRRFNFAPREANLEEKFLCVDKELEAYIEIFSSNIVKLLGYGRDHTHRLFLVLEFLENGSLEDFLIKKTPAEIPFLLKLKIMLNVATGLRDIHAKNFIHADIKPKNILLDSSYTAKICDLGSMKNGNLDNYDNNTGGLYYLPLEFFMGQYDKRIDIFSYGLIMYHVFSGQRHTYTANNQLNISKLNLIEILFIKNLILKATNINPNERKSINYFKNILQSYVSLAETVMKKFSLDEYPALESDIVFALNNSIVKNVNKELDIKLDPDCSPTSRGQIQDEKVKKKIDRAIQHLAFSNESIEANNDFIFTTKL</sequence>
<accession>A0A3M7QPD3</accession>
<dbReference type="OrthoDB" id="4062651at2759"/>
<dbReference type="SMART" id="SM00291">
    <property type="entry name" value="ZnF_ZZ"/>
    <property type="match status" value="1"/>
</dbReference>
<evidence type="ECO:0000313" key="9">
    <source>
        <dbReference type="EMBL" id="RNA12941.1"/>
    </source>
</evidence>
<dbReference type="PANTHER" id="PTHR27001">
    <property type="entry name" value="OS01G0253100 PROTEIN"/>
    <property type="match status" value="1"/>
</dbReference>
<evidence type="ECO:0000259" key="8">
    <source>
        <dbReference type="PROSITE" id="PS50135"/>
    </source>
</evidence>
<dbReference type="SMART" id="SM00220">
    <property type="entry name" value="S_TKc"/>
    <property type="match status" value="1"/>
</dbReference>
<feature type="domain" description="Protein kinase" evidence="7">
    <location>
        <begin position="159"/>
        <end position="421"/>
    </location>
</feature>
<keyword evidence="4" id="KW-0862">Zinc</keyword>
<dbReference type="Proteomes" id="UP000276133">
    <property type="component" value="Unassembled WGS sequence"/>
</dbReference>
<organism evidence="9 10">
    <name type="scientific">Brachionus plicatilis</name>
    <name type="common">Marine rotifer</name>
    <name type="synonym">Brachionus muelleri</name>
    <dbReference type="NCBI Taxonomy" id="10195"/>
    <lineage>
        <taxon>Eukaryota</taxon>
        <taxon>Metazoa</taxon>
        <taxon>Spiralia</taxon>
        <taxon>Gnathifera</taxon>
        <taxon>Rotifera</taxon>
        <taxon>Eurotatoria</taxon>
        <taxon>Monogononta</taxon>
        <taxon>Pseudotrocha</taxon>
        <taxon>Ploima</taxon>
        <taxon>Brachionidae</taxon>
        <taxon>Brachionus</taxon>
    </lineage>
</organism>
<keyword evidence="3 6" id="KW-0863">Zinc-finger</keyword>
<dbReference type="PROSITE" id="PS50135">
    <property type="entry name" value="ZF_ZZ_2"/>
    <property type="match status" value="1"/>
</dbReference>
<dbReference type="GO" id="GO:0004672">
    <property type="term" value="F:protein kinase activity"/>
    <property type="evidence" value="ECO:0007669"/>
    <property type="project" value="InterPro"/>
</dbReference>
<evidence type="ECO:0000256" key="3">
    <source>
        <dbReference type="ARBA" id="ARBA00022771"/>
    </source>
</evidence>
<evidence type="ECO:0000256" key="2">
    <source>
        <dbReference type="ARBA" id="ARBA00022741"/>
    </source>
</evidence>
<evidence type="ECO:0000259" key="7">
    <source>
        <dbReference type="PROSITE" id="PS50011"/>
    </source>
</evidence>
<dbReference type="PROSITE" id="PS00108">
    <property type="entry name" value="PROTEIN_KINASE_ST"/>
    <property type="match status" value="1"/>
</dbReference>
<dbReference type="Gene3D" id="1.10.510.10">
    <property type="entry name" value="Transferase(Phosphotransferase) domain 1"/>
    <property type="match status" value="1"/>
</dbReference>
<dbReference type="EMBL" id="REGN01005555">
    <property type="protein sequence ID" value="RNA12941.1"/>
    <property type="molecule type" value="Genomic_DNA"/>
</dbReference>
<gene>
    <name evidence="9" type="ORF">BpHYR1_033538</name>
</gene>
<dbReference type="InterPro" id="IPR008271">
    <property type="entry name" value="Ser/Thr_kinase_AS"/>
</dbReference>
<keyword evidence="5" id="KW-0067">ATP-binding</keyword>
<dbReference type="InterPro" id="IPR043145">
    <property type="entry name" value="Znf_ZZ_sf"/>
</dbReference>
<evidence type="ECO:0000256" key="1">
    <source>
        <dbReference type="ARBA" id="ARBA00022723"/>
    </source>
</evidence>
<dbReference type="STRING" id="10195.A0A3M7QPD3"/>
<dbReference type="GO" id="GO:0005886">
    <property type="term" value="C:plasma membrane"/>
    <property type="evidence" value="ECO:0007669"/>
    <property type="project" value="TreeGrafter"/>
</dbReference>
<feature type="domain" description="ZZ-type" evidence="8">
    <location>
        <begin position="28"/>
        <end position="84"/>
    </location>
</feature>
<keyword evidence="2" id="KW-0547">Nucleotide-binding</keyword>
<evidence type="ECO:0000256" key="6">
    <source>
        <dbReference type="PROSITE-ProRule" id="PRU00228"/>
    </source>
</evidence>
<dbReference type="InterPro" id="IPR011009">
    <property type="entry name" value="Kinase-like_dom_sf"/>
</dbReference>
<evidence type="ECO:0000313" key="10">
    <source>
        <dbReference type="Proteomes" id="UP000276133"/>
    </source>
</evidence>
<dbReference type="AlphaFoldDB" id="A0A3M7QPD3"/>
<dbReference type="Gene3D" id="3.30.60.90">
    <property type="match status" value="1"/>
</dbReference>
<dbReference type="GO" id="GO:0005524">
    <property type="term" value="F:ATP binding"/>
    <property type="evidence" value="ECO:0007669"/>
    <property type="project" value="UniProtKB-KW"/>
</dbReference>
<keyword evidence="10" id="KW-1185">Reference proteome</keyword>
<dbReference type="GO" id="GO:0008270">
    <property type="term" value="F:zinc ion binding"/>
    <property type="evidence" value="ECO:0007669"/>
    <property type="project" value="UniProtKB-KW"/>
</dbReference>
<dbReference type="Pfam" id="PF00069">
    <property type="entry name" value="Pkinase"/>
    <property type="match status" value="1"/>
</dbReference>
<evidence type="ECO:0000256" key="4">
    <source>
        <dbReference type="ARBA" id="ARBA00022833"/>
    </source>
</evidence>
<protein>
    <submittedName>
        <fullName evidence="9">LISK family kinase</fullName>
    </submittedName>
</protein>